<protein>
    <submittedName>
        <fullName evidence="6">Fertility restorer</fullName>
    </submittedName>
</protein>
<dbReference type="Gene3D" id="1.25.40.10">
    <property type="entry name" value="Tetratricopeptide repeat domain"/>
    <property type="match status" value="1"/>
</dbReference>
<evidence type="ECO:0000256" key="1">
    <source>
        <dbReference type="ARBA" id="ARBA00007626"/>
    </source>
</evidence>
<sequence>MARRAASRAAGALRSEGSIQGRGGRAGGSGGGPEDARHVFDELLRRGIPDVFSYNILLNGLCDENRSQEALELLHIMADDGGDCPPDVVSYSTVIYRLVQVGVRTKLTVHTHEMLEQRDFYQNV</sequence>
<feature type="region of interest" description="Disordered" evidence="5">
    <location>
        <begin position="1"/>
        <end position="36"/>
    </location>
</feature>
<reference evidence="6" key="1">
    <citation type="submission" date="2006-07" db="EMBL/GenBank/DDBJ databases">
        <title>The candidate gene for the fertility restoration of WA CMS in rice.</title>
        <authorList>
            <person name="Ahmadikhah A."/>
        </authorList>
    </citation>
    <scope>NUCLEOTIDE SEQUENCE</scope>
</reference>
<dbReference type="InterPro" id="IPR002885">
    <property type="entry name" value="PPR_rpt"/>
</dbReference>
<evidence type="ECO:0000256" key="4">
    <source>
        <dbReference type="PROSITE-ProRule" id="PRU00708"/>
    </source>
</evidence>
<dbReference type="InterPro" id="IPR011990">
    <property type="entry name" value="TPR-like_helical_dom_sf"/>
</dbReference>
<keyword evidence="2" id="KW-0677">Repeat</keyword>
<feature type="compositionally biased region" description="Low complexity" evidence="5">
    <location>
        <begin position="7"/>
        <end position="19"/>
    </location>
</feature>
<dbReference type="NCBIfam" id="TIGR00756">
    <property type="entry name" value="PPR"/>
    <property type="match status" value="1"/>
</dbReference>
<proteinExistence type="inferred from homology"/>
<keyword evidence="3" id="KW-0809">Transit peptide</keyword>
<name>A7J144_ORYSI</name>
<evidence type="ECO:0000313" key="6">
    <source>
        <dbReference type="EMBL" id="ABI74689.1"/>
    </source>
</evidence>
<dbReference type="EMBL" id="DQ858155">
    <property type="protein sequence ID" value="ABI74689.1"/>
    <property type="molecule type" value="Genomic_DNA"/>
</dbReference>
<evidence type="ECO:0000256" key="2">
    <source>
        <dbReference type="ARBA" id="ARBA00022737"/>
    </source>
</evidence>
<dbReference type="InterPro" id="IPR050872">
    <property type="entry name" value="PPR_P_subfamily"/>
</dbReference>
<comment type="similarity">
    <text evidence="1">Belongs to the PPR family. P subfamily.</text>
</comment>
<evidence type="ECO:0000256" key="3">
    <source>
        <dbReference type="ARBA" id="ARBA00022946"/>
    </source>
</evidence>
<feature type="compositionally biased region" description="Gly residues" evidence="5">
    <location>
        <begin position="20"/>
        <end position="33"/>
    </location>
</feature>
<dbReference type="PROSITE" id="PS51375">
    <property type="entry name" value="PPR"/>
    <property type="match status" value="1"/>
</dbReference>
<dbReference type="Pfam" id="PF13041">
    <property type="entry name" value="PPR_2"/>
    <property type="match status" value="1"/>
</dbReference>
<dbReference type="PANTHER" id="PTHR46128">
    <property type="entry name" value="MITOCHONDRIAL GROUP I INTRON SPLICING FACTOR CCM1"/>
    <property type="match status" value="1"/>
</dbReference>
<dbReference type="PANTHER" id="PTHR46128:SF211">
    <property type="entry name" value="PENTACOTRIPEPTIDE-REPEAT REGION OF PRORP DOMAIN-CONTAINING PROTEIN"/>
    <property type="match status" value="1"/>
</dbReference>
<accession>A7J144</accession>
<feature type="repeat" description="PPR" evidence="4">
    <location>
        <begin position="50"/>
        <end position="84"/>
    </location>
</feature>
<gene>
    <name evidence="6" type="primary">Rf4</name>
</gene>
<dbReference type="AlphaFoldDB" id="A7J144"/>
<organism evidence="6">
    <name type="scientific">Oryza sativa subsp. indica</name>
    <name type="common">Rice</name>
    <dbReference type="NCBI Taxonomy" id="39946"/>
    <lineage>
        <taxon>Eukaryota</taxon>
        <taxon>Viridiplantae</taxon>
        <taxon>Streptophyta</taxon>
        <taxon>Embryophyta</taxon>
        <taxon>Tracheophyta</taxon>
        <taxon>Spermatophyta</taxon>
        <taxon>Magnoliopsida</taxon>
        <taxon>Liliopsida</taxon>
        <taxon>Poales</taxon>
        <taxon>Poaceae</taxon>
        <taxon>BOP clade</taxon>
        <taxon>Oryzoideae</taxon>
        <taxon>Oryzeae</taxon>
        <taxon>Oryzinae</taxon>
        <taxon>Oryza</taxon>
        <taxon>Oryza sativa</taxon>
    </lineage>
</organism>
<evidence type="ECO:0000256" key="5">
    <source>
        <dbReference type="SAM" id="MobiDB-lite"/>
    </source>
</evidence>